<dbReference type="InterPro" id="IPR011048">
    <property type="entry name" value="Haem_d1_sf"/>
</dbReference>
<evidence type="ECO:0000256" key="1">
    <source>
        <dbReference type="ARBA" id="ARBA00005564"/>
    </source>
</evidence>
<comment type="similarity">
    <text evidence="1">Belongs to the cycloisomerase 2 family.</text>
</comment>
<dbReference type="AlphaFoldDB" id="A0A135LKW0"/>
<dbReference type="PANTHER" id="PTHR30344:SF1">
    <property type="entry name" value="6-PHOSPHOGLUCONOLACTONASE"/>
    <property type="match status" value="1"/>
</dbReference>
<proteinExistence type="inferred from homology"/>
<dbReference type="InterPro" id="IPR015943">
    <property type="entry name" value="WD40/YVTN_repeat-like_dom_sf"/>
</dbReference>
<evidence type="ECO:0000256" key="2">
    <source>
        <dbReference type="SAM" id="SignalP"/>
    </source>
</evidence>
<feature type="chain" id="PRO_5007800657" evidence="2">
    <location>
        <begin position="20"/>
        <end position="392"/>
    </location>
</feature>
<dbReference type="InterPro" id="IPR019405">
    <property type="entry name" value="Lactonase_7-beta_prop"/>
</dbReference>
<name>A0A135LKW0_PENPA</name>
<dbReference type="OMA" id="FVWTATR"/>
<dbReference type="InterPro" id="IPR050282">
    <property type="entry name" value="Cycloisomerase_2"/>
</dbReference>
<dbReference type="Pfam" id="PF10282">
    <property type="entry name" value="Lactonase"/>
    <property type="match status" value="1"/>
</dbReference>
<evidence type="ECO:0000313" key="4">
    <source>
        <dbReference type="Proteomes" id="UP000070168"/>
    </source>
</evidence>
<feature type="signal peptide" evidence="2">
    <location>
        <begin position="1"/>
        <end position="19"/>
    </location>
</feature>
<dbReference type="GeneID" id="63708594"/>
<protein>
    <submittedName>
        <fullName evidence="3">Cytochrome cd1-nitrite reductase-like, C-terminal heme d1</fullName>
    </submittedName>
</protein>
<dbReference type="OrthoDB" id="9972196at2759"/>
<dbReference type="SUPFAM" id="SSF51004">
    <property type="entry name" value="C-terminal (heme d1) domain of cytochrome cd1-nitrite reductase"/>
    <property type="match status" value="1"/>
</dbReference>
<evidence type="ECO:0000313" key="3">
    <source>
        <dbReference type="EMBL" id="KXG49613.1"/>
    </source>
</evidence>
<accession>A0A135LKW0</accession>
<keyword evidence="4" id="KW-1185">Reference proteome</keyword>
<dbReference type="RefSeq" id="XP_040648149.1">
    <property type="nucleotide sequence ID" value="XM_040793294.1"/>
</dbReference>
<dbReference type="Proteomes" id="UP000070168">
    <property type="component" value="Unassembled WGS sequence"/>
</dbReference>
<dbReference type="STRING" id="5078.A0A135LKW0"/>
<dbReference type="PANTHER" id="PTHR30344">
    <property type="entry name" value="6-PHOSPHOGLUCONOLACTONASE-RELATED"/>
    <property type="match status" value="1"/>
</dbReference>
<comment type="caution">
    <text evidence="3">The sequence shown here is derived from an EMBL/GenBank/DDBJ whole genome shotgun (WGS) entry which is preliminary data.</text>
</comment>
<keyword evidence="2" id="KW-0732">Signal</keyword>
<dbReference type="EMBL" id="LHQR01000048">
    <property type="protein sequence ID" value="KXG49613.1"/>
    <property type="molecule type" value="Genomic_DNA"/>
</dbReference>
<organism evidence="3 4">
    <name type="scientific">Penicillium patulum</name>
    <name type="common">Penicillium griseofulvum</name>
    <dbReference type="NCBI Taxonomy" id="5078"/>
    <lineage>
        <taxon>Eukaryota</taxon>
        <taxon>Fungi</taxon>
        <taxon>Dikarya</taxon>
        <taxon>Ascomycota</taxon>
        <taxon>Pezizomycotina</taxon>
        <taxon>Eurotiomycetes</taxon>
        <taxon>Eurotiomycetidae</taxon>
        <taxon>Eurotiales</taxon>
        <taxon>Aspergillaceae</taxon>
        <taxon>Penicillium</taxon>
    </lineage>
</organism>
<gene>
    <name evidence="3" type="ORF">PGRI_055810</name>
</gene>
<reference evidence="3 4" key="1">
    <citation type="journal article" date="2016" name="BMC Genomics">
        <title>Genome sequencing and secondary metabolism of the postharvest pathogen Penicillium griseofulvum.</title>
        <authorList>
            <person name="Banani H."/>
            <person name="Marcet-Houben M."/>
            <person name="Ballester A.R."/>
            <person name="Abbruscato P."/>
            <person name="Gonzalez-Candelas L."/>
            <person name="Gabaldon T."/>
            <person name="Spadaro D."/>
        </authorList>
    </citation>
    <scope>NUCLEOTIDE SEQUENCE [LARGE SCALE GENOMIC DNA]</scope>
    <source>
        <strain evidence="3 4">PG3</strain>
    </source>
</reference>
<dbReference type="GO" id="GO:0017057">
    <property type="term" value="F:6-phosphogluconolactonase activity"/>
    <property type="evidence" value="ECO:0007669"/>
    <property type="project" value="TreeGrafter"/>
</dbReference>
<dbReference type="Gene3D" id="2.130.10.10">
    <property type="entry name" value="YVTN repeat-like/Quinoprotein amine dehydrogenase"/>
    <property type="match status" value="1"/>
</dbReference>
<sequence>MKSFSIFFTASLLGHAALATKLYAASYAGHVTSLDLSEANELSTLSQTTECGSSPSWLMLDSPNRVLYCLDEAIGASNGTITTLRTHPDGVLTKLAQLKTPAGPVMSAMYSAPGIPNRKFFAVAHYSGSSVTSYSVDPAQGLFKHEQTFTYQMTAPGPIASRQDAPHPHGVVVDPTGRFVLVPDLGADIVRVFHVNPLTGLLEPIEPLAVTPGSGPRHGVFWAPRGSNSTSSYVYFYLVQELSNELSGFRVTYPGNKIAFRKIYEGSTYGHESAPAGSKAAEIAISPENNHIVVSNRLDNTFGPNKDSFAVFMCADASGKEAEKVSFLGLYPAYGSSPRHFSIAGTRTMVAVALESSQSVAVAQWDKRSGAPGTLLSEKKLDGEIPSVIWDL</sequence>